<keyword evidence="3" id="KW-1185">Reference proteome</keyword>
<feature type="transmembrane region" description="Helical" evidence="1">
    <location>
        <begin position="110"/>
        <end position="137"/>
    </location>
</feature>
<keyword evidence="1" id="KW-0812">Transmembrane</keyword>
<evidence type="ECO:0008006" key="4">
    <source>
        <dbReference type="Google" id="ProtNLM"/>
    </source>
</evidence>
<protein>
    <recommendedName>
        <fullName evidence="4">DUF624 domain-containing protein</fullName>
    </recommendedName>
</protein>
<organism evidence="2 3">
    <name type="scientific">Streptomyces corynorhini</name>
    <dbReference type="NCBI Taxonomy" id="2282652"/>
    <lineage>
        <taxon>Bacteria</taxon>
        <taxon>Bacillati</taxon>
        <taxon>Actinomycetota</taxon>
        <taxon>Actinomycetes</taxon>
        <taxon>Kitasatosporales</taxon>
        <taxon>Streptomycetaceae</taxon>
        <taxon>Streptomyces</taxon>
    </lineage>
</organism>
<keyword evidence="1" id="KW-0472">Membrane</keyword>
<feature type="transmembrane region" description="Helical" evidence="1">
    <location>
        <begin position="158"/>
        <end position="178"/>
    </location>
</feature>
<keyword evidence="1" id="KW-1133">Transmembrane helix</keyword>
<reference evidence="2 3" key="1">
    <citation type="submission" date="2018-07" db="EMBL/GenBank/DDBJ databases">
        <title>Streptomyces species from bats.</title>
        <authorList>
            <person name="Dunlap C."/>
        </authorList>
    </citation>
    <scope>NUCLEOTIDE SEQUENCE [LARGE SCALE GENOMIC DNA]</scope>
    <source>
        <strain evidence="2 3">AC230</strain>
    </source>
</reference>
<evidence type="ECO:0000256" key="1">
    <source>
        <dbReference type="SAM" id="Phobius"/>
    </source>
</evidence>
<accession>A0A370BD86</accession>
<feature type="transmembrane region" description="Helical" evidence="1">
    <location>
        <begin position="21"/>
        <end position="43"/>
    </location>
</feature>
<dbReference type="RefSeq" id="WP_114624034.1">
    <property type="nucleotide sequence ID" value="NZ_QQNA01000094.1"/>
</dbReference>
<dbReference type="AlphaFoldDB" id="A0A370BD86"/>
<comment type="caution">
    <text evidence="2">The sequence shown here is derived from an EMBL/GenBank/DDBJ whole genome shotgun (WGS) entry which is preliminary data.</text>
</comment>
<evidence type="ECO:0000313" key="3">
    <source>
        <dbReference type="Proteomes" id="UP000253741"/>
    </source>
</evidence>
<dbReference type="Proteomes" id="UP000253741">
    <property type="component" value="Unassembled WGS sequence"/>
</dbReference>
<feature type="transmembrane region" description="Helical" evidence="1">
    <location>
        <begin position="84"/>
        <end position="104"/>
    </location>
</feature>
<evidence type="ECO:0000313" key="2">
    <source>
        <dbReference type="EMBL" id="RDG37666.1"/>
    </source>
</evidence>
<dbReference type="EMBL" id="QQNA01000094">
    <property type="protein sequence ID" value="RDG37666.1"/>
    <property type="molecule type" value="Genomic_DNA"/>
</dbReference>
<proteinExistence type="predicted"/>
<name>A0A370BD86_9ACTN</name>
<sequence length="203" mass="20298">MSHAPAPPRDRREPGEVFGPGFSLFADVLLVGLLTTLACLPVVTAPAAFAAAAACLGRSVDTGVPVGVGAYARRLRGLLSARTLAMGLLPPLLAVVVTADAALLRGALPGAVVMAPALALLTLGIAVVGLRATALTAPHRLSAREGLLRTVADPRGSLLLAGAVLLAALLVWSIPLLIPLLPGPLAFAATAVAARAGEVAGRD</sequence>
<dbReference type="OrthoDB" id="4337012at2"/>
<gene>
    <name evidence="2" type="ORF">DVH02_13485</name>
</gene>